<gene>
    <name evidence="1" type="ORF">BJF92_02770</name>
</gene>
<proteinExistence type="predicted"/>
<evidence type="ECO:0000313" key="1">
    <source>
        <dbReference type="EMBL" id="OLP52513.1"/>
    </source>
</evidence>
<organism evidence="1 2">
    <name type="scientific">Xaviernesmea rhizosphaerae</name>
    <dbReference type="NCBI Taxonomy" id="1672749"/>
    <lineage>
        <taxon>Bacteria</taxon>
        <taxon>Pseudomonadati</taxon>
        <taxon>Pseudomonadota</taxon>
        <taxon>Alphaproteobacteria</taxon>
        <taxon>Hyphomicrobiales</taxon>
        <taxon>Rhizobiaceae</taxon>
        <taxon>Rhizobium/Agrobacterium group</taxon>
        <taxon>Xaviernesmea</taxon>
    </lineage>
</organism>
<evidence type="ECO:0000313" key="2">
    <source>
        <dbReference type="Proteomes" id="UP000186143"/>
    </source>
</evidence>
<dbReference type="STRING" id="1672749.BJF92_02770"/>
<sequence>MSERSSNLDMPFILPQQAQKHVTHNAALQLLDAVTQLVVTDSVTAPPANPAEGLVVWVLPAATGLFAGRSGRLATFQDGGWSYLLPRTGWRGWFLATRRLLVFTGQGWEDADALAAAPMLGVHAPADSTNRLAVAAAASLFSHDGQGHQMKINKASAGDTASLLFQSGWSGRAELGLAGQDAFSLKVSADGASWQTALETDAAGRVRLPQRPLVRASLGGGAKTMADGTRSGFATLAVNQGGFGLGTTVGGNGAALLVPASGVYLVMLTLDAAPSGSFSITAEANAQLALASFRNTSPPAQVNATAFGLASLAAGDELSLRHGGTATVDFSPGRTELMAMRV</sequence>
<dbReference type="InterPro" id="IPR021251">
    <property type="entry name" value="DUF2793"/>
</dbReference>
<comment type="caution">
    <text evidence="1">The sequence shown here is derived from an EMBL/GenBank/DDBJ whole genome shotgun (WGS) entry which is preliminary data.</text>
</comment>
<dbReference type="OrthoDB" id="564699at2"/>
<dbReference type="AlphaFoldDB" id="A0A1Q9ACB1"/>
<dbReference type="RefSeq" id="WP_075637336.1">
    <property type="nucleotide sequence ID" value="NZ_MKIO01000048.1"/>
</dbReference>
<dbReference type="EMBL" id="MKIO01000048">
    <property type="protein sequence ID" value="OLP52513.1"/>
    <property type="molecule type" value="Genomic_DNA"/>
</dbReference>
<name>A0A1Q9ACB1_9HYPH</name>
<evidence type="ECO:0008006" key="3">
    <source>
        <dbReference type="Google" id="ProtNLM"/>
    </source>
</evidence>
<dbReference type="Proteomes" id="UP000186143">
    <property type="component" value="Unassembled WGS sequence"/>
</dbReference>
<reference evidence="1 2" key="1">
    <citation type="submission" date="2016-09" db="EMBL/GenBank/DDBJ databases">
        <title>Rhizobium sp. nov., a novel species isolated from the rice rhizosphere.</title>
        <authorList>
            <person name="Zhao J."/>
            <person name="Zhang X."/>
        </authorList>
    </citation>
    <scope>NUCLEOTIDE SEQUENCE [LARGE SCALE GENOMIC DNA]</scope>
    <source>
        <strain evidence="1 2">MH17</strain>
    </source>
</reference>
<accession>A0A1Q9ACB1</accession>
<protein>
    <recommendedName>
        <fullName evidence="3">DUF2793 domain-containing protein</fullName>
    </recommendedName>
</protein>
<dbReference type="Pfam" id="PF10983">
    <property type="entry name" value="DUF2793"/>
    <property type="match status" value="1"/>
</dbReference>